<proteinExistence type="predicted"/>
<gene>
    <name evidence="2" type="ORF">UV09_C0019G0003</name>
</gene>
<reference evidence="2 3" key="1">
    <citation type="journal article" date="2015" name="Nature">
        <title>rRNA introns, odd ribosomes, and small enigmatic genomes across a large radiation of phyla.</title>
        <authorList>
            <person name="Brown C.T."/>
            <person name="Hug L.A."/>
            <person name="Thomas B.C."/>
            <person name="Sharon I."/>
            <person name="Castelle C.J."/>
            <person name="Singh A."/>
            <person name="Wilkins M.J."/>
            <person name="Williams K.H."/>
            <person name="Banfield J.F."/>
        </authorList>
    </citation>
    <scope>NUCLEOTIDE SEQUENCE [LARGE SCALE GENOMIC DNA]</scope>
</reference>
<dbReference type="SUPFAM" id="SSF100950">
    <property type="entry name" value="NagB/RpiA/CoA transferase-like"/>
    <property type="match status" value="1"/>
</dbReference>
<dbReference type="EMBL" id="LCDD01000019">
    <property type="protein sequence ID" value="KKS46276.1"/>
    <property type="molecule type" value="Genomic_DNA"/>
</dbReference>
<evidence type="ECO:0000259" key="1">
    <source>
        <dbReference type="Pfam" id="PF01182"/>
    </source>
</evidence>
<evidence type="ECO:0000313" key="2">
    <source>
        <dbReference type="EMBL" id="KKS46276.1"/>
    </source>
</evidence>
<dbReference type="GO" id="GO:0005975">
    <property type="term" value="P:carbohydrate metabolic process"/>
    <property type="evidence" value="ECO:0007669"/>
    <property type="project" value="InterPro"/>
</dbReference>
<organism evidence="2 3">
    <name type="scientific">Candidatus Gottesmanbacteria bacterium GW2011_GWA2_42_18</name>
    <dbReference type="NCBI Taxonomy" id="1618442"/>
    <lineage>
        <taxon>Bacteria</taxon>
        <taxon>Candidatus Gottesmaniibacteriota</taxon>
    </lineage>
</organism>
<dbReference type="InterPro" id="IPR037171">
    <property type="entry name" value="NagB/RpiA_transferase-like"/>
</dbReference>
<dbReference type="Gene3D" id="3.40.50.1360">
    <property type="match status" value="1"/>
</dbReference>
<accession>A0A0G1BJ21</accession>
<sequence length="227" mass="25456">MIKIVKTDRRSIWHKAADIISEKIDAVIASSQKTLLLLSAGSAVNIYPLFAEKLKNLSKKPHFLTIAQADERFQPENKEDINAYQIEKSGLTFYAVDQKGTMEESAQKYNQTISKLYKNTDFRIAILGIGDDGHTVGLLPGYRKLWDKDTFAVGYENKGRFPQRITLTPKAFQQCNFAVVCLAGKTKKQVLWKLERESEEGLNIFPASILYSIPEAVVLADAKNPGS</sequence>
<protein>
    <submittedName>
        <fullName evidence="2">6-phosphogluconolactonase</fullName>
    </submittedName>
</protein>
<dbReference type="InterPro" id="IPR006148">
    <property type="entry name" value="Glc/Gal-6P_isomerase"/>
</dbReference>
<comment type="caution">
    <text evidence="2">The sequence shown here is derived from an EMBL/GenBank/DDBJ whole genome shotgun (WGS) entry which is preliminary data.</text>
</comment>
<evidence type="ECO:0000313" key="3">
    <source>
        <dbReference type="Proteomes" id="UP000034320"/>
    </source>
</evidence>
<dbReference type="Proteomes" id="UP000034320">
    <property type="component" value="Unassembled WGS sequence"/>
</dbReference>
<name>A0A0G1BJ21_9BACT</name>
<feature type="domain" description="Glucosamine/galactosamine-6-phosphate isomerase" evidence="1">
    <location>
        <begin position="8"/>
        <end position="209"/>
    </location>
</feature>
<dbReference type="AlphaFoldDB" id="A0A0G1BJ21"/>
<dbReference type="Pfam" id="PF01182">
    <property type="entry name" value="Glucosamine_iso"/>
    <property type="match status" value="1"/>
</dbReference>